<dbReference type="AlphaFoldDB" id="A0A0P9KE84"/>
<organism evidence="1 2">
    <name type="scientific">Pseudomonas caricapapayae</name>
    <dbReference type="NCBI Taxonomy" id="46678"/>
    <lineage>
        <taxon>Bacteria</taxon>
        <taxon>Pseudomonadati</taxon>
        <taxon>Pseudomonadota</taxon>
        <taxon>Gammaproteobacteria</taxon>
        <taxon>Pseudomonadales</taxon>
        <taxon>Pseudomonadaceae</taxon>
        <taxon>Pseudomonas</taxon>
    </lineage>
</organism>
<dbReference type="EMBL" id="RBOC01000065">
    <property type="protein sequence ID" value="RMM11408.1"/>
    <property type="molecule type" value="Genomic_DNA"/>
</dbReference>
<reference evidence="1 2" key="1">
    <citation type="submission" date="2018-08" db="EMBL/GenBank/DDBJ databases">
        <title>Recombination of ecologically and evolutionarily significant loci maintains genetic cohesion in the Pseudomonas syringae species complex.</title>
        <authorList>
            <person name="Dillon M."/>
            <person name="Thakur S."/>
            <person name="Almeida R.N.D."/>
            <person name="Weir B.S."/>
            <person name="Guttman D.S."/>
        </authorList>
    </citation>
    <scope>NUCLEOTIDE SEQUENCE [LARGE SCALE GENOMIC DNA]</scope>
    <source>
        <strain evidence="1 2">ICMP 4086</strain>
    </source>
</reference>
<comment type="caution">
    <text evidence="1">The sequence shown here is derived from an EMBL/GenBank/DDBJ whole genome shotgun (WGS) entry which is preliminary data.</text>
</comment>
<name>A0A0P9KE84_9PSED</name>
<gene>
    <name evidence="1" type="ORF">ALQ84_03573</name>
</gene>
<accession>A0A0P9KE84</accession>
<evidence type="ECO:0000313" key="1">
    <source>
        <dbReference type="EMBL" id="RMM11408.1"/>
    </source>
</evidence>
<evidence type="ECO:0000313" key="2">
    <source>
        <dbReference type="Proteomes" id="UP000278587"/>
    </source>
</evidence>
<protein>
    <submittedName>
        <fullName evidence="1">Uncharacterized protein</fullName>
    </submittedName>
</protein>
<proteinExistence type="predicted"/>
<dbReference type="Proteomes" id="UP000278587">
    <property type="component" value="Unassembled WGS sequence"/>
</dbReference>
<sequence>MTMPSDPMIALLYRLNENSNAIASAVEEISQWIDQRGSTDVSGRVEQYLGVLEENSEMVAECFAELLFRSQS</sequence>